<name>A0ABP7E8N3_9ACTN</name>
<feature type="region of interest" description="Disordered" evidence="1">
    <location>
        <begin position="59"/>
        <end position="87"/>
    </location>
</feature>
<proteinExistence type="predicted"/>
<dbReference type="EMBL" id="BAABEP010000004">
    <property type="protein sequence ID" value="GAA3715765.1"/>
    <property type="molecule type" value="Genomic_DNA"/>
</dbReference>
<evidence type="ECO:0000256" key="1">
    <source>
        <dbReference type="SAM" id="MobiDB-lite"/>
    </source>
</evidence>
<evidence type="ECO:0000313" key="3">
    <source>
        <dbReference type="Proteomes" id="UP001499884"/>
    </source>
</evidence>
<protein>
    <submittedName>
        <fullName evidence="2">Uncharacterized protein</fullName>
    </submittedName>
</protein>
<comment type="caution">
    <text evidence="2">The sequence shown here is derived from an EMBL/GenBank/DDBJ whole genome shotgun (WGS) entry which is preliminary data.</text>
</comment>
<reference evidence="3" key="1">
    <citation type="journal article" date="2019" name="Int. J. Syst. Evol. Microbiol.">
        <title>The Global Catalogue of Microorganisms (GCM) 10K type strain sequencing project: providing services to taxonomists for standard genome sequencing and annotation.</title>
        <authorList>
            <consortium name="The Broad Institute Genomics Platform"/>
            <consortium name="The Broad Institute Genome Sequencing Center for Infectious Disease"/>
            <person name="Wu L."/>
            <person name="Ma J."/>
        </authorList>
    </citation>
    <scope>NUCLEOTIDE SEQUENCE [LARGE SCALE GENOMIC DNA]</scope>
    <source>
        <strain evidence="3">JCM 30846</strain>
    </source>
</reference>
<evidence type="ECO:0000313" key="2">
    <source>
        <dbReference type="EMBL" id="GAA3715765.1"/>
    </source>
</evidence>
<gene>
    <name evidence="2" type="ORF">GCM10023082_11840</name>
</gene>
<feature type="compositionally biased region" description="Polar residues" evidence="1">
    <location>
        <begin position="62"/>
        <end position="78"/>
    </location>
</feature>
<organism evidence="2 3">
    <name type="scientific">Streptomyces tremellae</name>
    <dbReference type="NCBI Taxonomy" id="1124239"/>
    <lineage>
        <taxon>Bacteria</taxon>
        <taxon>Bacillati</taxon>
        <taxon>Actinomycetota</taxon>
        <taxon>Actinomycetes</taxon>
        <taxon>Kitasatosporales</taxon>
        <taxon>Streptomycetaceae</taxon>
        <taxon>Streptomyces</taxon>
    </lineage>
</organism>
<sequence>MPGPEGPDAALPLDAVFGPSRVLSLPARADPALRPWPACPAARGLPTGGPRALRQFRRTGTVARTSFPSEPSGTTATSARRHTIGQP</sequence>
<accession>A0ABP7E8N3</accession>
<keyword evidence="3" id="KW-1185">Reference proteome</keyword>
<dbReference type="Proteomes" id="UP001499884">
    <property type="component" value="Unassembled WGS sequence"/>
</dbReference>